<organism evidence="2 3">
    <name type="scientific">Coemansia javaensis</name>
    <dbReference type="NCBI Taxonomy" id="2761396"/>
    <lineage>
        <taxon>Eukaryota</taxon>
        <taxon>Fungi</taxon>
        <taxon>Fungi incertae sedis</taxon>
        <taxon>Zoopagomycota</taxon>
        <taxon>Kickxellomycotina</taxon>
        <taxon>Kickxellomycetes</taxon>
        <taxon>Kickxellales</taxon>
        <taxon>Kickxellaceae</taxon>
        <taxon>Coemansia</taxon>
    </lineage>
</organism>
<dbReference type="NCBIfam" id="TIGR00004">
    <property type="entry name" value="Rid family detoxifying hydrolase"/>
    <property type="match status" value="1"/>
</dbReference>
<comment type="similarity">
    <text evidence="1">Belongs to the RutC family.</text>
</comment>
<dbReference type="GO" id="GO:0005829">
    <property type="term" value="C:cytosol"/>
    <property type="evidence" value="ECO:0007669"/>
    <property type="project" value="TreeGrafter"/>
</dbReference>
<dbReference type="CDD" id="cd00448">
    <property type="entry name" value="YjgF_YER057c_UK114_family"/>
    <property type="match status" value="1"/>
</dbReference>
<dbReference type="InterPro" id="IPR006056">
    <property type="entry name" value="RidA"/>
</dbReference>
<dbReference type="SUPFAM" id="SSF55298">
    <property type="entry name" value="YjgF-like"/>
    <property type="match status" value="1"/>
</dbReference>
<dbReference type="Proteomes" id="UP001140217">
    <property type="component" value="Unassembled WGS sequence"/>
</dbReference>
<reference evidence="2" key="1">
    <citation type="submission" date="2022-07" db="EMBL/GenBank/DDBJ databases">
        <title>Phylogenomic reconstructions and comparative analyses of Kickxellomycotina fungi.</title>
        <authorList>
            <person name="Reynolds N.K."/>
            <person name="Stajich J.E."/>
            <person name="Barry K."/>
            <person name="Grigoriev I.V."/>
            <person name="Crous P."/>
            <person name="Smith M.E."/>
        </authorList>
    </citation>
    <scope>NUCLEOTIDE SEQUENCE</scope>
    <source>
        <strain evidence="2">NBRC 105414</strain>
    </source>
</reference>
<evidence type="ECO:0008006" key="4">
    <source>
        <dbReference type="Google" id="ProtNLM"/>
    </source>
</evidence>
<proteinExistence type="inferred from homology"/>
<dbReference type="AlphaFoldDB" id="A0A9W8H7U6"/>
<evidence type="ECO:0000256" key="1">
    <source>
        <dbReference type="ARBA" id="ARBA00010552"/>
    </source>
</evidence>
<dbReference type="GO" id="GO:0019239">
    <property type="term" value="F:deaminase activity"/>
    <property type="evidence" value="ECO:0007669"/>
    <property type="project" value="TreeGrafter"/>
</dbReference>
<keyword evidence="3" id="KW-1185">Reference proteome</keyword>
<protein>
    <recommendedName>
        <fullName evidence="4">YjgF-like protein</fullName>
    </recommendedName>
</protein>
<dbReference type="OrthoDB" id="309640at2759"/>
<dbReference type="Pfam" id="PF01042">
    <property type="entry name" value="Ribonuc_L-PSP"/>
    <property type="match status" value="1"/>
</dbReference>
<comment type="caution">
    <text evidence="2">The sequence shown here is derived from an EMBL/GenBank/DDBJ whole genome shotgun (WGS) entry which is preliminary data.</text>
</comment>
<dbReference type="InterPro" id="IPR019897">
    <property type="entry name" value="RidA_CS"/>
</dbReference>
<accession>A0A9W8H7U6</accession>
<dbReference type="InterPro" id="IPR006175">
    <property type="entry name" value="YjgF/YER057c/UK114"/>
</dbReference>
<evidence type="ECO:0000313" key="2">
    <source>
        <dbReference type="EMBL" id="KAJ2778762.1"/>
    </source>
</evidence>
<dbReference type="PANTHER" id="PTHR11803">
    <property type="entry name" value="2-IMINOBUTANOATE/2-IMINOPROPANOATE DEAMINASE RIDA"/>
    <property type="match status" value="1"/>
</dbReference>
<gene>
    <name evidence="2" type="ORF">H4R18_004417</name>
</gene>
<dbReference type="PROSITE" id="PS01094">
    <property type="entry name" value="UPF0076"/>
    <property type="match status" value="1"/>
</dbReference>
<name>A0A9W8H7U6_9FUNG</name>
<dbReference type="FunFam" id="3.30.1330.40:FF:000001">
    <property type="entry name" value="L-PSP family endoribonuclease"/>
    <property type="match status" value="1"/>
</dbReference>
<sequence length="130" mass="13736">MSRKVIATANAPAAIGPYSQAIASDGLVFLAGQIPINPATSKIEAQDIAGQTEQVLKNIKAVLEEAGSGIEHVVKTTCFLADINELAAMSEVYAKVFHTDPPARSSIQVARLPLDAKIEIEVIAKVPRSD</sequence>
<dbReference type="InterPro" id="IPR035959">
    <property type="entry name" value="RutC-like_sf"/>
</dbReference>
<dbReference type="PANTHER" id="PTHR11803:SF39">
    <property type="entry name" value="2-IMINOBUTANOATE_2-IMINOPROPANOATE DEAMINASE"/>
    <property type="match status" value="1"/>
</dbReference>
<evidence type="ECO:0000313" key="3">
    <source>
        <dbReference type="Proteomes" id="UP001140217"/>
    </source>
</evidence>
<dbReference type="Gene3D" id="3.30.1330.40">
    <property type="entry name" value="RutC-like"/>
    <property type="match status" value="1"/>
</dbReference>
<dbReference type="EMBL" id="JANBUL010000212">
    <property type="protein sequence ID" value="KAJ2778762.1"/>
    <property type="molecule type" value="Genomic_DNA"/>
</dbReference>